<accession>A0A0E3P2C2</accession>
<proteinExistence type="predicted"/>
<dbReference type="HOGENOM" id="CLU_2662406_0_0_2"/>
<gene>
    <name evidence="1" type="ORF">MSSIT_0914</name>
</gene>
<name>A0A0E3P2C2_9EURY</name>
<keyword evidence="2" id="KW-1185">Reference proteome</keyword>
<reference evidence="1 2" key="1">
    <citation type="submission" date="2014-07" db="EMBL/GenBank/DDBJ databases">
        <title>Methanogenic archaea and the global carbon cycle.</title>
        <authorList>
            <person name="Henriksen J.R."/>
            <person name="Luke J."/>
            <person name="Reinhart S."/>
            <person name="Benedict M.N."/>
            <person name="Youngblut N.D."/>
            <person name="Metcalf M.E."/>
            <person name="Whitaker R.J."/>
            <person name="Metcalf W.W."/>
        </authorList>
    </citation>
    <scope>NUCLEOTIDE SEQUENCE [LARGE SCALE GENOMIC DNA]</scope>
    <source>
        <strain evidence="1 2">T4/M</strain>
    </source>
</reference>
<evidence type="ECO:0000313" key="2">
    <source>
        <dbReference type="Proteomes" id="UP000033111"/>
    </source>
</evidence>
<protein>
    <submittedName>
        <fullName evidence="1">Mobile element protein</fullName>
    </submittedName>
</protein>
<dbReference type="PANTHER" id="PTHR34614">
    <property type="match status" value="1"/>
</dbReference>
<dbReference type="PANTHER" id="PTHR34614:SF2">
    <property type="entry name" value="TRANSPOSASE IS4-LIKE DOMAIN-CONTAINING PROTEIN"/>
    <property type="match status" value="1"/>
</dbReference>
<sequence length="75" mass="8623">MTHLPIPVLEVIKSLKSVLRPESEVYYVADSSFYTDNKIKNMRKSFRISRVPATITEAKELLTANLNLKTLKKDK</sequence>
<dbReference type="Proteomes" id="UP000033111">
    <property type="component" value="Chromosome"/>
</dbReference>
<dbReference type="KEGG" id="msw:MSSIT_0914"/>
<organism evidence="1 2">
    <name type="scientific">Methanosarcina siciliae T4/M</name>
    <dbReference type="NCBI Taxonomy" id="1434120"/>
    <lineage>
        <taxon>Archaea</taxon>
        <taxon>Methanobacteriati</taxon>
        <taxon>Methanobacteriota</taxon>
        <taxon>Stenosarchaea group</taxon>
        <taxon>Methanomicrobia</taxon>
        <taxon>Methanosarcinales</taxon>
        <taxon>Methanosarcinaceae</taxon>
        <taxon>Methanosarcina</taxon>
    </lineage>
</organism>
<dbReference type="PATRIC" id="fig|1434120.4.peg.1156"/>
<evidence type="ECO:0000313" key="1">
    <source>
        <dbReference type="EMBL" id="AKB27633.1"/>
    </source>
</evidence>
<dbReference type="EMBL" id="CP009506">
    <property type="protein sequence ID" value="AKB27633.1"/>
    <property type="molecule type" value="Genomic_DNA"/>
</dbReference>
<dbReference type="AlphaFoldDB" id="A0A0E3P2C2"/>